<evidence type="ECO:0000313" key="1">
    <source>
        <dbReference type="EMBL" id="KAJ8717433.1"/>
    </source>
</evidence>
<keyword evidence="2" id="KW-1185">Reference proteome</keyword>
<dbReference type="Proteomes" id="UP001231649">
    <property type="component" value="Chromosome 18"/>
</dbReference>
<sequence>MEFNKFFTKIVESDERSESDAASSGSSGSELEEELVGNSGRDSRSFRKRTKSGDGQSSSEDGKGSAPKIPTGSRGGGQSRGKGRGLTPKESAQRAEKLAAEGRHPGAVCAGERPPRQSGGAPDAGADSAEEARRSFGELVVAALRDMGRKRVAKRASKEKTVLKHATSLSEAFDKALDRSVAKLRAELQAELRAGPAGPGAVRREAVGGGSGQGQGQSRPQPQPEAGSQLLTLVQSELAAVRQQLQQQQQQFQLQIQRQLSLLEGIFDGYLGILVGRTRKAVKTKFFLNASLREKSRSIMSKQEASINILRKLVIDCFLIIGLTLCIFGTSLLWHPFERGFFCGDQSLMYPYKPDTVTVPVLRLVGLGLPILAFLICEWALLRKVRDEERCFGVTIPPWVRGFYCALIGFGIGACFVEVAVNISKNVIGRPRPHFFDVCVPSVDCTSAEWQNRYIESSEYTCNGDRAERFGDMRKSFLSGHSAWAAYCMIYLALYLEGRMTWSGTRTLRHVFQFGAVMLSWYCALSRITDFKHHWSDVLAGYSLGAVFAVVIWAWGTDLVLKKKNPTALPQFEISVTSQPVQPQRN</sequence>
<dbReference type="EMBL" id="CM056794">
    <property type="protein sequence ID" value="KAJ8717433.1"/>
    <property type="molecule type" value="Genomic_DNA"/>
</dbReference>
<organism evidence="1 2">
    <name type="scientific">Mythimna loreyi</name>
    <dbReference type="NCBI Taxonomy" id="667449"/>
    <lineage>
        <taxon>Eukaryota</taxon>
        <taxon>Metazoa</taxon>
        <taxon>Ecdysozoa</taxon>
        <taxon>Arthropoda</taxon>
        <taxon>Hexapoda</taxon>
        <taxon>Insecta</taxon>
        <taxon>Pterygota</taxon>
        <taxon>Neoptera</taxon>
        <taxon>Endopterygota</taxon>
        <taxon>Lepidoptera</taxon>
        <taxon>Glossata</taxon>
        <taxon>Ditrysia</taxon>
        <taxon>Noctuoidea</taxon>
        <taxon>Noctuidae</taxon>
        <taxon>Noctuinae</taxon>
        <taxon>Hadenini</taxon>
        <taxon>Mythimna</taxon>
    </lineage>
</organism>
<protein>
    <submittedName>
        <fullName evidence="1">Uncharacterized protein</fullName>
    </submittedName>
</protein>
<name>A0ACC2QIA1_9NEOP</name>
<proteinExistence type="predicted"/>
<comment type="caution">
    <text evidence="1">The sequence shown here is derived from an EMBL/GenBank/DDBJ whole genome shotgun (WGS) entry which is preliminary data.</text>
</comment>
<reference evidence="1" key="1">
    <citation type="submission" date="2023-03" db="EMBL/GenBank/DDBJ databases">
        <title>Chromosome-level genomes of two armyworms, Mythimna separata and Mythimna loreyi, provide insights into the biosynthesis and reception of sex pheromones.</title>
        <authorList>
            <person name="Zhao H."/>
        </authorList>
    </citation>
    <scope>NUCLEOTIDE SEQUENCE</scope>
    <source>
        <strain evidence="1">BeijingLab</strain>
    </source>
</reference>
<evidence type="ECO:0000313" key="2">
    <source>
        <dbReference type="Proteomes" id="UP001231649"/>
    </source>
</evidence>
<gene>
    <name evidence="1" type="ORF">PYW08_005832</name>
</gene>
<accession>A0ACC2QIA1</accession>